<evidence type="ECO:0000256" key="1">
    <source>
        <dbReference type="SAM" id="SignalP"/>
    </source>
</evidence>
<dbReference type="AlphaFoldDB" id="A0A067S933"/>
<dbReference type="InterPro" id="IPR024079">
    <property type="entry name" value="MetalloPept_cat_dom_sf"/>
</dbReference>
<dbReference type="HOGENOM" id="CLU_715808_0_0_1"/>
<proteinExistence type="predicted"/>
<protein>
    <recommendedName>
        <fullName evidence="2">Peptidase metallopeptidase domain-containing protein</fullName>
    </recommendedName>
</protein>
<dbReference type="GO" id="GO:0004222">
    <property type="term" value="F:metalloendopeptidase activity"/>
    <property type="evidence" value="ECO:0007669"/>
    <property type="project" value="InterPro"/>
</dbReference>
<keyword evidence="1" id="KW-0732">Signal</keyword>
<dbReference type="PANTHER" id="PTHR10127">
    <property type="entry name" value="DISCOIDIN, CUB, EGF, LAMININ , AND ZINC METALLOPROTEASE DOMAIN CONTAINING"/>
    <property type="match status" value="1"/>
</dbReference>
<dbReference type="InterPro" id="IPR006026">
    <property type="entry name" value="Peptidase_Metallo"/>
</dbReference>
<dbReference type="Pfam" id="PF01400">
    <property type="entry name" value="Astacin"/>
    <property type="match status" value="1"/>
</dbReference>
<dbReference type="GO" id="GO:0008270">
    <property type="term" value="F:zinc ion binding"/>
    <property type="evidence" value="ECO:0007669"/>
    <property type="project" value="InterPro"/>
</dbReference>
<evidence type="ECO:0000313" key="3">
    <source>
        <dbReference type="EMBL" id="KDR67385.1"/>
    </source>
</evidence>
<dbReference type="STRING" id="685588.A0A067S933"/>
<organism evidence="3 4">
    <name type="scientific">Galerina marginata (strain CBS 339.88)</name>
    <dbReference type="NCBI Taxonomy" id="685588"/>
    <lineage>
        <taxon>Eukaryota</taxon>
        <taxon>Fungi</taxon>
        <taxon>Dikarya</taxon>
        <taxon>Basidiomycota</taxon>
        <taxon>Agaricomycotina</taxon>
        <taxon>Agaricomycetes</taxon>
        <taxon>Agaricomycetidae</taxon>
        <taxon>Agaricales</taxon>
        <taxon>Agaricineae</taxon>
        <taxon>Strophariaceae</taxon>
        <taxon>Galerina</taxon>
    </lineage>
</organism>
<gene>
    <name evidence="3" type="ORF">GALMADRAFT_283563</name>
</gene>
<dbReference type="SUPFAM" id="SSF55486">
    <property type="entry name" value="Metalloproteases ('zincins'), catalytic domain"/>
    <property type="match status" value="1"/>
</dbReference>
<sequence length="392" mass="41328">MGSNALFSGGLRLYLLFGLSILRFAGAASPIPSVKPPLYSTKHTTFLPIQDHIYGARNVSYWVTDDGLAIIDGDVIYGPVNDLVSRGLTGQNSISQREHSVFAGVKTWPSATITYKFDSDTTESILSGVVNGAIANWKAASPYLTFTKVANSAVGQNGVAMIKAPACGGCNSAIGFTNAPLNMNLQQTCTTSPGGCGVAEATHEFGHLLGLCHEHQRADRERFVHYNCANLDPACPAGTSMPAGKTSCDTGLPSGCCGNAGNFNVLSGSAFDSSGGYDIHSIMQYRADGFARPGTNTLTPVAPGIVVPSTNPSVIDSTDANRICKLYTAKCPKAISCRSARCPSTCRPVPICNKPSLCEDPVNSPPCCEPIDEATCQHERDLCSQRGCDFLL</sequence>
<dbReference type="Proteomes" id="UP000027222">
    <property type="component" value="Unassembled WGS sequence"/>
</dbReference>
<name>A0A067S933_GALM3</name>
<dbReference type="InterPro" id="IPR001506">
    <property type="entry name" value="Peptidase_M12A"/>
</dbReference>
<dbReference type="EMBL" id="KL142415">
    <property type="protein sequence ID" value="KDR67385.1"/>
    <property type="molecule type" value="Genomic_DNA"/>
</dbReference>
<dbReference type="PANTHER" id="PTHR10127:SF850">
    <property type="entry name" value="METALLOENDOPEPTIDASE"/>
    <property type="match status" value="1"/>
</dbReference>
<dbReference type="SMART" id="SM00235">
    <property type="entry name" value="ZnMc"/>
    <property type="match status" value="1"/>
</dbReference>
<keyword evidence="4" id="KW-1185">Reference proteome</keyword>
<feature type="signal peptide" evidence="1">
    <location>
        <begin position="1"/>
        <end position="27"/>
    </location>
</feature>
<evidence type="ECO:0000313" key="4">
    <source>
        <dbReference type="Proteomes" id="UP000027222"/>
    </source>
</evidence>
<dbReference type="GO" id="GO:0006508">
    <property type="term" value="P:proteolysis"/>
    <property type="evidence" value="ECO:0007669"/>
    <property type="project" value="InterPro"/>
</dbReference>
<reference evidence="4" key="1">
    <citation type="journal article" date="2014" name="Proc. Natl. Acad. Sci. U.S.A.">
        <title>Extensive sampling of basidiomycete genomes demonstrates inadequacy of the white-rot/brown-rot paradigm for wood decay fungi.</title>
        <authorList>
            <person name="Riley R."/>
            <person name="Salamov A.A."/>
            <person name="Brown D.W."/>
            <person name="Nagy L.G."/>
            <person name="Floudas D."/>
            <person name="Held B.W."/>
            <person name="Levasseur A."/>
            <person name="Lombard V."/>
            <person name="Morin E."/>
            <person name="Otillar R."/>
            <person name="Lindquist E.A."/>
            <person name="Sun H."/>
            <person name="LaButti K.M."/>
            <person name="Schmutz J."/>
            <person name="Jabbour D."/>
            <person name="Luo H."/>
            <person name="Baker S.E."/>
            <person name="Pisabarro A.G."/>
            <person name="Walton J.D."/>
            <person name="Blanchette R.A."/>
            <person name="Henrissat B."/>
            <person name="Martin F."/>
            <person name="Cullen D."/>
            <person name="Hibbett D.S."/>
            <person name="Grigoriev I.V."/>
        </authorList>
    </citation>
    <scope>NUCLEOTIDE SEQUENCE [LARGE SCALE GENOMIC DNA]</scope>
    <source>
        <strain evidence="4">CBS 339.88</strain>
    </source>
</reference>
<dbReference type="OrthoDB" id="5945790at2759"/>
<accession>A0A067S933</accession>
<feature type="chain" id="PRO_5001648779" description="Peptidase metallopeptidase domain-containing protein" evidence="1">
    <location>
        <begin position="28"/>
        <end position="392"/>
    </location>
</feature>
<dbReference type="Gene3D" id="3.40.390.10">
    <property type="entry name" value="Collagenase (Catalytic Domain)"/>
    <property type="match status" value="1"/>
</dbReference>
<feature type="domain" description="Peptidase metallopeptidase" evidence="2">
    <location>
        <begin position="104"/>
        <end position="252"/>
    </location>
</feature>
<evidence type="ECO:0000259" key="2">
    <source>
        <dbReference type="SMART" id="SM00235"/>
    </source>
</evidence>